<dbReference type="GO" id="GO:0005737">
    <property type="term" value="C:cytoplasm"/>
    <property type="evidence" value="ECO:0007669"/>
    <property type="project" value="TreeGrafter"/>
</dbReference>
<evidence type="ECO:0000256" key="1">
    <source>
        <dbReference type="ARBA" id="ARBA00022884"/>
    </source>
</evidence>
<organism evidence="5 7">
    <name type="scientific">Puccinia graminis f. sp. tritici</name>
    <dbReference type="NCBI Taxonomy" id="56615"/>
    <lineage>
        <taxon>Eukaryota</taxon>
        <taxon>Fungi</taxon>
        <taxon>Dikarya</taxon>
        <taxon>Basidiomycota</taxon>
        <taxon>Pucciniomycotina</taxon>
        <taxon>Pucciniomycetes</taxon>
        <taxon>Pucciniales</taxon>
        <taxon>Pucciniaceae</taxon>
        <taxon>Puccinia</taxon>
    </lineage>
</organism>
<evidence type="ECO:0000256" key="2">
    <source>
        <dbReference type="PROSITE-ProRule" id="PRU00176"/>
    </source>
</evidence>
<feature type="compositionally biased region" description="Polar residues" evidence="3">
    <location>
        <begin position="1"/>
        <end position="12"/>
    </location>
</feature>
<dbReference type="Proteomes" id="UP000325313">
    <property type="component" value="Unassembled WGS sequence"/>
</dbReference>
<dbReference type="OrthoDB" id="346839at2759"/>
<accession>A0A5B0PSC9</accession>
<dbReference type="EMBL" id="VDEP01000279">
    <property type="protein sequence ID" value="KAA1112335.1"/>
    <property type="molecule type" value="Genomic_DNA"/>
</dbReference>
<dbReference type="SMART" id="SM00360">
    <property type="entry name" value="RRM"/>
    <property type="match status" value="1"/>
</dbReference>
<protein>
    <recommendedName>
        <fullName evidence="4">RRM domain-containing protein</fullName>
    </recommendedName>
</protein>
<feature type="domain" description="RRM" evidence="4">
    <location>
        <begin position="33"/>
        <end position="112"/>
    </location>
</feature>
<comment type="caution">
    <text evidence="5">The sequence shown here is derived from an EMBL/GenBank/DDBJ whole genome shotgun (WGS) entry which is preliminary data.</text>
</comment>
<feature type="compositionally biased region" description="Low complexity" evidence="3">
    <location>
        <begin position="185"/>
        <end position="202"/>
    </location>
</feature>
<dbReference type="GO" id="GO:0005654">
    <property type="term" value="C:nucleoplasm"/>
    <property type="evidence" value="ECO:0007669"/>
    <property type="project" value="TreeGrafter"/>
</dbReference>
<feature type="region of interest" description="Disordered" evidence="3">
    <location>
        <begin position="114"/>
        <end position="236"/>
    </location>
</feature>
<dbReference type="InterPro" id="IPR012677">
    <property type="entry name" value="Nucleotide-bd_a/b_plait_sf"/>
</dbReference>
<reference evidence="7 8" key="1">
    <citation type="submission" date="2019-05" db="EMBL/GenBank/DDBJ databases">
        <title>Emergence of the Ug99 lineage of the wheat stem rust pathogen through somatic hybridization.</title>
        <authorList>
            <person name="Li F."/>
            <person name="Upadhyaya N.M."/>
            <person name="Sperschneider J."/>
            <person name="Matny O."/>
            <person name="Nguyen-Phuc H."/>
            <person name="Mago R."/>
            <person name="Raley C."/>
            <person name="Miller M.E."/>
            <person name="Silverstein K.A.T."/>
            <person name="Henningsen E."/>
            <person name="Hirsch C.D."/>
            <person name="Visser B."/>
            <person name="Pretorius Z.A."/>
            <person name="Steffenson B.J."/>
            <person name="Schwessinger B."/>
            <person name="Dodds P.N."/>
            <person name="Figueroa M."/>
        </authorList>
    </citation>
    <scope>NUCLEOTIDE SEQUENCE [LARGE SCALE GENOMIC DNA]</scope>
    <source>
        <strain evidence="5">21-0</strain>
        <strain evidence="6 8">Ug99</strain>
    </source>
</reference>
<dbReference type="Gene3D" id="3.30.70.330">
    <property type="match status" value="1"/>
</dbReference>
<feature type="compositionally biased region" description="Basic residues" evidence="3">
    <location>
        <begin position="13"/>
        <end position="22"/>
    </location>
</feature>
<dbReference type="Proteomes" id="UP000324748">
    <property type="component" value="Unassembled WGS sequence"/>
</dbReference>
<keyword evidence="7" id="KW-1185">Reference proteome</keyword>
<dbReference type="PANTHER" id="PTHR15481:SF0">
    <property type="entry name" value="LD23870P-RELATED"/>
    <property type="match status" value="1"/>
</dbReference>
<keyword evidence="1 2" id="KW-0694">RNA-binding</keyword>
<sequence length="236" mass="25864">MDIMPESSSSATNHHHHHHHQHQPISLNIQSGSRVLISGLPSDVTGSQLHELFDQTVQQVHKVEVYYDQSGISRGIALIEFHTLEAALRSHQQFHGKLIDKVSTITVEIVAVPAPPALEPPPPPPPVRTTTIKPAPSYQQQLPPDHQPVAPLAPRAKNYAKPRPPPSKLSLKQRLALPTPPPPRRFLFNTPASGTKGSTGTQKKGKPMKQKQKPFPAGSLSKKPRHSKANHLQSIA</sequence>
<name>A0A5B0PSC9_PUCGR</name>
<dbReference type="PROSITE" id="PS50102">
    <property type="entry name" value="RRM"/>
    <property type="match status" value="1"/>
</dbReference>
<feature type="compositionally biased region" description="Pro residues" evidence="3">
    <location>
        <begin position="114"/>
        <end position="127"/>
    </location>
</feature>
<proteinExistence type="predicted"/>
<dbReference type="GO" id="GO:0061574">
    <property type="term" value="C:ASAP complex"/>
    <property type="evidence" value="ECO:0007669"/>
    <property type="project" value="TreeGrafter"/>
</dbReference>
<feature type="compositionally biased region" description="Basic residues" evidence="3">
    <location>
        <begin position="203"/>
        <end position="212"/>
    </location>
</feature>
<dbReference type="EMBL" id="VSWC01000042">
    <property type="protein sequence ID" value="KAA1103530.1"/>
    <property type="molecule type" value="Genomic_DNA"/>
</dbReference>
<dbReference type="Pfam" id="PF00076">
    <property type="entry name" value="RRM_1"/>
    <property type="match status" value="1"/>
</dbReference>
<evidence type="ECO:0000256" key="3">
    <source>
        <dbReference type="SAM" id="MobiDB-lite"/>
    </source>
</evidence>
<evidence type="ECO:0000313" key="8">
    <source>
        <dbReference type="Proteomes" id="UP000325313"/>
    </source>
</evidence>
<dbReference type="AlphaFoldDB" id="A0A5B0PSC9"/>
<evidence type="ECO:0000259" key="4">
    <source>
        <dbReference type="PROSITE" id="PS50102"/>
    </source>
</evidence>
<dbReference type="InterPro" id="IPR035979">
    <property type="entry name" value="RBD_domain_sf"/>
</dbReference>
<feature type="region of interest" description="Disordered" evidence="3">
    <location>
        <begin position="1"/>
        <end position="25"/>
    </location>
</feature>
<dbReference type="GO" id="GO:0003723">
    <property type="term" value="F:RNA binding"/>
    <property type="evidence" value="ECO:0007669"/>
    <property type="project" value="UniProtKB-UniRule"/>
</dbReference>
<feature type="compositionally biased region" description="Polar residues" evidence="3">
    <location>
        <begin position="128"/>
        <end position="142"/>
    </location>
</feature>
<gene>
    <name evidence="5" type="ORF">PGT21_020675</name>
    <name evidence="6" type="ORF">PGTUg99_016878</name>
</gene>
<dbReference type="GO" id="GO:0000398">
    <property type="term" value="P:mRNA splicing, via spliceosome"/>
    <property type="evidence" value="ECO:0007669"/>
    <property type="project" value="TreeGrafter"/>
</dbReference>
<evidence type="ECO:0000313" key="5">
    <source>
        <dbReference type="EMBL" id="KAA1103530.1"/>
    </source>
</evidence>
<dbReference type="InterPro" id="IPR000504">
    <property type="entry name" value="RRM_dom"/>
</dbReference>
<evidence type="ECO:0000313" key="6">
    <source>
        <dbReference type="EMBL" id="KAA1112335.1"/>
    </source>
</evidence>
<evidence type="ECO:0000313" key="7">
    <source>
        <dbReference type="Proteomes" id="UP000324748"/>
    </source>
</evidence>
<dbReference type="PANTHER" id="PTHR15481">
    <property type="entry name" value="RIBONUCLEIC ACID BINDING PROTEIN S1"/>
    <property type="match status" value="1"/>
</dbReference>
<dbReference type="SUPFAM" id="SSF54928">
    <property type="entry name" value="RNA-binding domain, RBD"/>
    <property type="match status" value="1"/>
</dbReference>